<dbReference type="OrthoDB" id="10390540at2759"/>
<protein>
    <submittedName>
        <fullName evidence="1">Expressed protein</fullName>
    </submittedName>
</protein>
<reference evidence="1 2" key="1">
    <citation type="journal article" date="2010" name="Nat. Biotechnol.">
        <title>Genome sequence of the model mushroom Schizophyllum commune.</title>
        <authorList>
            <person name="Ohm R.A."/>
            <person name="de Jong J.F."/>
            <person name="Lugones L.G."/>
            <person name="Aerts A."/>
            <person name="Kothe E."/>
            <person name="Stajich J.E."/>
            <person name="de Vries R.P."/>
            <person name="Record E."/>
            <person name="Levasseur A."/>
            <person name="Baker S.E."/>
            <person name="Bartholomew K.A."/>
            <person name="Coutinho P.M."/>
            <person name="Erdmann S."/>
            <person name="Fowler T.J."/>
            <person name="Gathman A.C."/>
            <person name="Lombard V."/>
            <person name="Henrissat B."/>
            <person name="Knabe N."/>
            <person name="Kuees U."/>
            <person name="Lilly W.W."/>
            <person name="Lindquist E."/>
            <person name="Lucas S."/>
            <person name="Magnuson J.K."/>
            <person name="Piumi F."/>
            <person name="Raudaskoski M."/>
            <person name="Salamov A."/>
            <person name="Schmutz J."/>
            <person name="Schwarze F.W.M.R."/>
            <person name="vanKuyk P.A."/>
            <person name="Horton J.S."/>
            <person name="Grigoriev I.V."/>
            <person name="Woesten H.A.B."/>
        </authorList>
    </citation>
    <scope>NUCLEOTIDE SEQUENCE [LARGE SCALE GENOMIC DNA]</scope>
    <source>
        <strain evidence="2">H4-8 / FGSC 9210</strain>
    </source>
</reference>
<dbReference type="Proteomes" id="UP000007431">
    <property type="component" value="Unassembled WGS sequence"/>
</dbReference>
<keyword evidence="2" id="KW-1185">Reference proteome</keyword>
<name>D8QHN0_SCHCM</name>
<evidence type="ECO:0000313" key="2">
    <source>
        <dbReference type="Proteomes" id="UP000007431"/>
    </source>
</evidence>
<dbReference type="SUPFAM" id="SSF52047">
    <property type="entry name" value="RNI-like"/>
    <property type="match status" value="1"/>
</dbReference>
<evidence type="ECO:0000313" key="1">
    <source>
        <dbReference type="EMBL" id="EFI92705.1"/>
    </source>
</evidence>
<dbReference type="HOGENOM" id="CLU_980572_0_0_1"/>
<dbReference type="GeneID" id="9597608"/>
<accession>D8QHN0</accession>
<organism evidence="2">
    <name type="scientific">Schizophyllum commune (strain H4-8 / FGSC 9210)</name>
    <name type="common">Split gill fungus</name>
    <dbReference type="NCBI Taxonomy" id="578458"/>
    <lineage>
        <taxon>Eukaryota</taxon>
        <taxon>Fungi</taxon>
        <taxon>Dikarya</taxon>
        <taxon>Basidiomycota</taxon>
        <taxon>Agaricomycotina</taxon>
        <taxon>Agaricomycetes</taxon>
        <taxon>Agaricomycetidae</taxon>
        <taxon>Agaricales</taxon>
        <taxon>Schizophyllaceae</taxon>
        <taxon>Schizophyllum</taxon>
    </lineage>
</organism>
<dbReference type="InParanoid" id="D8QHN0"/>
<dbReference type="KEGG" id="scm:SCHCO_02092151"/>
<dbReference type="AlphaFoldDB" id="D8QHN0"/>
<gene>
    <name evidence="1" type="ORF">SCHCODRAFT_86084</name>
</gene>
<proteinExistence type="predicted"/>
<dbReference type="EMBL" id="GL377312">
    <property type="protein sequence ID" value="EFI92705.1"/>
    <property type="molecule type" value="Genomic_DNA"/>
</dbReference>
<dbReference type="VEuPathDB" id="FungiDB:SCHCODRAFT_02092151"/>
<sequence length="284" mass="31482">MVYIPRALSSADGRNIMTHVRRLDLQDVIADTLINLVTAILVAGTIPLTHLAISATVSRIKRAIALVLADSLRNAPNLAALRLSGLHFVDPVFFALLGQCVPNLRQLVIEYKPGILLSKSYPKAPWPFPSYCYAPLFAAFPYLEHLGLNIPIVDVSCTSKYLARMESGYQDMPSVEEGDLGQDSSGTAVDCVAMEGARAMARLFAVYAPRLRTIFFEQVALQVWNSAWAIDRDPNGRPLPRRDLTRKERSRGMTCGSFRWAADWEFSEKELKEILRGASTPSSI</sequence>